<dbReference type="AlphaFoldDB" id="A0A2A6RGI0"/>
<dbReference type="EMBL" id="NQWI01000080">
    <property type="protein sequence ID" value="PDW02234.1"/>
    <property type="molecule type" value="Genomic_DNA"/>
</dbReference>
<reference evidence="2" key="1">
    <citation type="submission" date="2017-08" db="EMBL/GenBank/DDBJ databases">
        <authorList>
            <person name="Grouzdev D.S."/>
            <person name="Gaisin V.A."/>
            <person name="Rysina M.S."/>
            <person name="Gorlenko V.M."/>
        </authorList>
    </citation>
    <scope>NUCLEOTIDE SEQUENCE [LARGE SCALE GENOMIC DNA]</scope>
    <source>
        <strain evidence="2">Kir15-3F</strain>
    </source>
</reference>
<evidence type="ECO:0008006" key="3">
    <source>
        <dbReference type="Google" id="ProtNLM"/>
    </source>
</evidence>
<keyword evidence="2" id="KW-1185">Reference proteome</keyword>
<dbReference type="OrthoDB" id="5519209at2"/>
<sequence length="89" mass="10434">MRLQDLLADIHALEETTLTFERKYGVRSETFYAAYISGEEPEDDSWVLDFSEWASVYQTWLSRQAEYRNEVQRVQQDKPGLMALIRVAA</sequence>
<gene>
    <name evidence="1" type="ORF">CJ255_15075</name>
</gene>
<proteinExistence type="predicted"/>
<protein>
    <recommendedName>
        <fullName evidence="3">NIPSNAP domain-containing protein</fullName>
    </recommendedName>
</protein>
<comment type="caution">
    <text evidence="1">The sequence shown here is derived from an EMBL/GenBank/DDBJ whole genome shotgun (WGS) entry which is preliminary data.</text>
</comment>
<dbReference type="RefSeq" id="WP_097644925.1">
    <property type="nucleotide sequence ID" value="NZ_NQWI01000080.1"/>
</dbReference>
<dbReference type="Proteomes" id="UP000220527">
    <property type="component" value="Unassembled WGS sequence"/>
</dbReference>
<evidence type="ECO:0000313" key="2">
    <source>
        <dbReference type="Proteomes" id="UP000220527"/>
    </source>
</evidence>
<accession>A0A2A6RGI0</accession>
<evidence type="ECO:0000313" key="1">
    <source>
        <dbReference type="EMBL" id="PDW02234.1"/>
    </source>
</evidence>
<name>A0A2A6RGI0_9CHLR</name>
<organism evidence="1 2">
    <name type="scientific">Candidatus Viridilinea mediisalina</name>
    <dbReference type="NCBI Taxonomy" id="2024553"/>
    <lineage>
        <taxon>Bacteria</taxon>
        <taxon>Bacillati</taxon>
        <taxon>Chloroflexota</taxon>
        <taxon>Chloroflexia</taxon>
        <taxon>Chloroflexales</taxon>
        <taxon>Chloroflexineae</taxon>
        <taxon>Oscillochloridaceae</taxon>
        <taxon>Candidatus Viridilinea</taxon>
    </lineage>
</organism>